<proteinExistence type="predicted"/>
<dbReference type="AlphaFoldDB" id="A0A4U0YF69"/>
<evidence type="ECO:0000313" key="1">
    <source>
        <dbReference type="EMBL" id="TKA89685.1"/>
    </source>
</evidence>
<organism evidence="1 2">
    <name type="scientific">Halopseudomonas bauzanensis</name>
    <dbReference type="NCBI Taxonomy" id="653930"/>
    <lineage>
        <taxon>Bacteria</taxon>
        <taxon>Pseudomonadati</taxon>
        <taxon>Pseudomonadota</taxon>
        <taxon>Gammaproteobacteria</taxon>
        <taxon>Pseudomonadales</taxon>
        <taxon>Pseudomonadaceae</taxon>
        <taxon>Halopseudomonas</taxon>
    </lineage>
</organism>
<dbReference type="EMBL" id="SWAV01000007">
    <property type="protein sequence ID" value="TKA89685.1"/>
    <property type="molecule type" value="Genomic_DNA"/>
</dbReference>
<dbReference type="Gene3D" id="3.40.50.150">
    <property type="entry name" value="Vaccinia Virus protein VP39"/>
    <property type="match status" value="1"/>
</dbReference>
<name>A0A4U0YF69_9GAMM</name>
<gene>
    <name evidence="1" type="ORF">FA869_15900</name>
</gene>
<protein>
    <submittedName>
        <fullName evidence="1">Uncharacterized protein</fullName>
    </submittedName>
</protein>
<dbReference type="SUPFAM" id="SSF53335">
    <property type="entry name" value="S-adenosyl-L-methionine-dependent methyltransferases"/>
    <property type="match status" value="1"/>
</dbReference>
<dbReference type="RefSeq" id="WP_136870057.1">
    <property type="nucleotide sequence ID" value="NZ_SWAV01000007.1"/>
</dbReference>
<comment type="caution">
    <text evidence="1">The sequence shown here is derived from an EMBL/GenBank/DDBJ whole genome shotgun (WGS) entry which is preliminary data.</text>
</comment>
<reference evidence="1 2" key="1">
    <citation type="submission" date="2019-04" db="EMBL/GenBank/DDBJ databases">
        <title>Crypto-aerobic microbial life in anoxic (sulfidic) marine sediments.</title>
        <authorList>
            <person name="Bhattacharya S."/>
            <person name="Roy C."/>
            <person name="Mondal N."/>
            <person name="Sarkar J."/>
            <person name="Mandal S."/>
            <person name="Rameez M.J."/>
            <person name="Ghosh W."/>
        </authorList>
    </citation>
    <scope>NUCLEOTIDE SEQUENCE [LARGE SCALE GENOMIC DNA]</scope>
    <source>
        <strain evidence="1 2">SBBB</strain>
    </source>
</reference>
<accession>A0A4U0YF69</accession>
<dbReference type="InterPro" id="IPR029063">
    <property type="entry name" value="SAM-dependent_MTases_sf"/>
</dbReference>
<evidence type="ECO:0000313" key="2">
    <source>
        <dbReference type="Proteomes" id="UP000305198"/>
    </source>
</evidence>
<sequence>MHDKLVDGWRVEQRQQIASRRGLNVWPQDEPEDLLQIERIAQWIDALPQPALIEHPLHPLKMWVAPGFSPRMAYYFALGDYEEADLELIEKLIKRGDRVLECGGGAGITGSLAAMCSRNPVTVVEPNQLMHAVIERNVQLNDQRCELIAAAVVANDYVGDELTLHVQAEYWWSSVLDKGQGSRCRPRSSGSPTCLSM</sequence>
<dbReference type="Proteomes" id="UP000305198">
    <property type="component" value="Unassembled WGS sequence"/>
</dbReference>